<keyword evidence="2" id="KW-0812">Transmembrane</keyword>
<feature type="transmembrane region" description="Helical" evidence="2">
    <location>
        <begin position="420"/>
        <end position="446"/>
    </location>
</feature>
<feature type="transmembrane region" description="Helical" evidence="2">
    <location>
        <begin position="988"/>
        <end position="1004"/>
    </location>
</feature>
<feature type="transmembrane region" description="Helical" evidence="2">
    <location>
        <begin position="146"/>
        <end position="168"/>
    </location>
</feature>
<feature type="transmembrane region" description="Helical" evidence="2">
    <location>
        <begin position="1109"/>
        <end position="1125"/>
    </location>
</feature>
<evidence type="ECO:0000256" key="2">
    <source>
        <dbReference type="SAM" id="Phobius"/>
    </source>
</evidence>
<evidence type="ECO:0000256" key="1">
    <source>
        <dbReference type="SAM" id="MobiDB-lite"/>
    </source>
</evidence>
<keyword evidence="2" id="KW-0472">Membrane</keyword>
<feature type="transmembrane region" description="Helical" evidence="2">
    <location>
        <begin position="597"/>
        <end position="616"/>
    </location>
</feature>
<feature type="transmembrane region" description="Helical" evidence="2">
    <location>
        <begin position="521"/>
        <end position="540"/>
    </location>
</feature>
<feature type="transmembrane region" description="Helical" evidence="2">
    <location>
        <begin position="965"/>
        <end position="981"/>
    </location>
</feature>
<feature type="transmembrane region" description="Helical" evidence="2">
    <location>
        <begin position="201"/>
        <end position="221"/>
    </location>
</feature>
<feature type="region of interest" description="Disordered" evidence="1">
    <location>
        <begin position="68"/>
        <end position="97"/>
    </location>
</feature>
<feature type="transmembrane region" description="Helical" evidence="2">
    <location>
        <begin position="645"/>
        <end position="678"/>
    </location>
</feature>
<name>A0A919Q221_9MICO</name>
<organism evidence="3 4">
    <name type="scientific">Demequina activiva</name>
    <dbReference type="NCBI Taxonomy" id="1582364"/>
    <lineage>
        <taxon>Bacteria</taxon>
        <taxon>Bacillati</taxon>
        <taxon>Actinomycetota</taxon>
        <taxon>Actinomycetes</taxon>
        <taxon>Micrococcales</taxon>
        <taxon>Demequinaceae</taxon>
        <taxon>Demequina</taxon>
    </lineage>
</organism>
<evidence type="ECO:0000313" key="3">
    <source>
        <dbReference type="EMBL" id="GIG53466.1"/>
    </source>
</evidence>
<feature type="transmembrane region" description="Helical" evidence="2">
    <location>
        <begin position="315"/>
        <end position="336"/>
    </location>
</feature>
<sequence length="1283" mass="126853">MCEAPATRGDRCAQCGIAFAHPSYVAMQQADAAIRQCDDRWRELWAVREQWVQHRRISLEHARAAVEARPAPPVHAAAGSGASAPRPAAGEDTASAGAAPGFTRAAASGDAAAAPAPATTVDAVHVPAGATAGAAAARRSRLTAPVMLGVGGAALLIASAIVFIAVTWTTLEPALQALMVGALAAGVGVLAVWLDRRSLSVSAGAVGVVSMAFASVAVVALDRDFAVLGGWGGAVVLAVASTVGRVLHRLRVDWTGMTAALAAALAAFWGAVGSAAEIGPWGGTELLTFVVAAAVLSGAVAALSWVWSPPAGATVLRWSAVALASAAGLAALAAPFDGAEPVAVALAGAAPVAVLTALALRWTRLALAPLPALVPAWWAAVALAGSDEDPAAALLAGAGAWAVLMLVATRSGATRQRVTLAASVPVGAWFALTALVVLGDAAAWTLSAATSAGVQAQMGDWIAQPAVLGVLGLAIAASATVLVRWWRVAAAWSVPAQVTGAWLAVAAAASAPALAGSSPTVIALAVVGGGAVLAAACRVWSAPAARWTAGLGGLSLGLVAGMLSAWQGAVVDPWALAVGAVAVAAVAAGIRWQPRVASAPAIVLASVVAGAAGWALSGTRTGVIGVAAGVAVAALAALRWTRPAWALVAAAGAIPALATAAVVVVVSVASSVIALLSGGTDGGASWWTFVAAGLVGAGATLARDLPGLEDGDREPLDGITAGAALAVPPVVLGAMVATLPATTGREAAAQSLSATTAVALAVAASMLPRGLLSRTVRVGSMAWLSVLTVVAAGRLADLESSLMPGALVLLALVVVQIAMAVRWPRLAAASAALAVTVAAAAVPAAAGWSTIEAVACGATAVAVAAWVATRLPAPVRTRVLLGAAPIAVVAGFWFVGAALGSFAAAYDQAFADVPRALPEWSYAVLAGAVVAAAAAFRWIRRHALAEITGVGAFVASQALALPATWIVPAALGAALVVAGMLRFRLRRLRGAGVAVMLAAIPWAAVDEWSAGLTAVLAGLALTWVSAATPRRWPLAELSGAAVLGALGAGLLLATAASVEAALIGALVVGSAAALAPWMARRDRTAVARVSLLAALTVGCAAWSPTQWGAGLVLLIAAAAWWALRMQGWRPAWWVSAGAASLGIAMLLSSANATVVELYVAAPAAIALVVGVRALRRDAQMPSVRALAPGLAIVLVPSLIALALEPASLGRTLGLTAGVLALAICGAALKWLAPIGAAAIAAVAVSLTQASASDAVLSRWIAFALVGGVLIALAATFEKIRGMR</sequence>
<feature type="transmembrane region" description="Helical" evidence="2">
    <location>
        <begin position="851"/>
        <end position="868"/>
    </location>
</feature>
<feature type="transmembrane region" description="Helical" evidence="2">
    <location>
        <begin position="498"/>
        <end position="515"/>
    </location>
</feature>
<feature type="transmembrane region" description="Helical" evidence="2">
    <location>
        <begin position="573"/>
        <end position="590"/>
    </location>
</feature>
<feature type="transmembrane region" description="Helical" evidence="2">
    <location>
        <begin position="367"/>
        <end position="385"/>
    </location>
</feature>
<comment type="caution">
    <text evidence="3">The sequence shown here is derived from an EMBL/GenBank/DDBJ whole genome shotgun (WGS) entry which is preliminary data.</text>
</comment>
<feature type="transmembrane region" description="Helical" evidence="2">
    <location>
        <begin position="778"/>
        <end position="796"/>
    </location>
</feature>
<feature type="transmembrane region" description="Helical" evidence="2">
    <location>
        <begin position="342"/>
        <end position="360"/>
    </location>
</feature>
<feature type="transmembrane region" description="Helical" evidence="2">
    <location>
        <begin position="391"/>
        <end position="408"/>
    </location>
</feature>
<feature type="transmembrane region" description="Helical" evidence="2">
    <location>
        <begin position="1186"/>
        <end position="1203"/>
    </location>
</feature>
<feature type="transmembrane region" description="Helical" evidence="2">
    <location>
        <begin position="174"/>
        <end position="194"/>
    </location>
</feature>
<feature type="transmembrane region" description="Helical" evidence="2">
    <location>
        <begin position="547"/>
        <end position="567"/>
    </location>
</feature>
<feature type="transmembrane region" description="Helical" evidence="2">
    <location>
        <begin position="1034"/>
        <end position="1054"/>
    </location>
</feature>
<feature type="transmembrane region" description="Helical" evidence="2">
    <location>
        <begin position="1010"/>
        <end position="1027"/>
    </location>
</feature>
<proteinExistence type="predicted"/>
<feature type="transmembrane region" description="Helical" evidence="2">
    <location>
        <begin position="622"/>
        <end position="638"/>
    </location>
</feature>
<dbReference type="Proteomes" id="UP000652354">
    <property type="component" value="Unassembled WGS sequence"/>
</dbReference>
<feature type="transmembrane region" description="Helical" evidence="2">
    <location>
        <begin position="747"/>
        <end position="766"/>
    </location>
</feature>
<accession>A0A919Q221</accession>
<feature type="transmembrane region" description="Helical" evidence="2">
    <location>
        <begin position="1132"/>
        <end position="1151"/>
    </location>
</feature>
<feature type="transmembrane region" description="Helical" evidence="2">
    <location>
        <begin position="920"/>
        <end position="936"/>
    </location>
</feature>
<feature type="transmembrane region" description="Helical" evidence="2">
    <location>
        <begin position="684"/>
        <end position="702"/>
    </location>
</feature>
<dbReference type="EMBL" id="BONR01000001">
    <property type="protein sequence ID" value="GIG53466.1"/>
    <property type="molecule type" value="Genomic_DNA"/>
</dbReference>
<dbReference type="NCBIfam" id="NF047321">
    <property type="entry name" value="SCO7613_CTERM"/>
    <property type="match status" value="1"/>
</dbReference>
<feature type="transmembrane region" description="Helical" evidence="2">
    <location>
        <begin position="254"/>
        <end position="274"/>
    </location>
</feature>
<feature type="transmembrane region" description="Helical" evidence="2">
    <location>
        <begin position="1157"/>
        <end position="1174"/>
    </location>
</feature>
<feature type="transmembrane region" description="Helical" evidence="2">
    <location>
        <begin position="1085"/>
        <end position="1103"/>
    </location>
</feature>
<feature type="transmembrane region" description="Helical" evidence="2">
    <location>
        <begin position="802"/>
        <end position="819"/>
    </location>
</feature>
<keyword evidence="2" id="KW-1133">Transmembrane helix</keyword>
<evidence type="ECO:0000313" key="4">
    <source>
        <dbReference type="Proteomes" id="UP000652354"/>
    </source>
</evidence>
<dbReference type="InterPro" id="IPR058062">
    <property type="entry name" value="SCO7613_C"/>
</dbReference>
<feature type="transmembrane region" description="Helical" evidence="2">
    <location>
        <begin position="723"/>
        <end position="741"/>
    </location>
</feature>
<protein>
    <submittedName>
        <fullName evidence="3">Uncharacterized protein</fullName>
    </submittedName>
</protein>
<reference evidence="3" key="1">
    <citation type="submission" date="2021-01" db="EMBL/GenBank/DDBJ databases">
        <title>Whole genome shotgun sequence of Demequina activiva NBRC 110675.</title>
        <authorList>
            <person name="Komaki H."/>
            <person name="Tamura T."/>
        </authorList>
    </citation>
    <scope>NUCLEOTIDE SEQUENCE</scope>
    <source>
        <strain evidence="3">NBRC 110675</strain>
    </source>
</reference>
<keyword evidence="4" id="KW-1185">Reference proteome</keyword>
<feature type="transmembrane region" description="Helical" evidence="2">
    <location>
        <begin position="1257"/>
        <end position="1276"/>
    </location>
</feature>
<feature type="transmembrane region" description="Helical" evidence="2">
    <location>
        <begin position="1060"/>
        <end position="1078"/>
    </location>
</feature>
<feature type="transmembrane region" description="Helical" evidence="2">
    <location>
        <begin position="1234"/>
        <end position="1251"/>
    </location>
</feature>
<feature type="transmembrane region" description="Helical" evidence="2">
    <location>
        <begin position="466"/>
        <end position="486"/>
    </location>
</feature>
<feature type="transmembrane region" description="Helical" evidence="2">
    <location>
        <begin position="880"/>
        <end position="900"/>
    </location>
</feature>
<gene>
    <name evidence="3" type="ORF">Dac01nite_02180</name>
</gene>
<feature type="transmembrane region" description="Helical" evidence="2">
    <location>
        <begin position="227"/>
        <end position="247"/>
    </location>
</feature>
<feature type="transmembrane region" description="Helical" evidence="2">
    <location>
        <begin position="286"/>
        <end position="308"/>
    </location>
</feature>